<evidence type="ECO:0000313" key="3">
    <source>
        <dbReference type="EMBL" id="KAK0649988.1"/>
    </source>
</evidence>
<evidence type="ECO:0000256" key="1">
    <source>
        <dbReference type="SAM" id="MobiDB-lite"/>
    </source>
</evidence>
<evidence type="ECO:0008006" key="5">
    <source>
        <dbReference type="Google" id="ProtNLM"/>
    </source>
</evidence>
<gene>
    <name evidence="3" type="ORF">B0T16DRAFT_325410</name>
</gene>
<proteinExistence type="predicted"/>
<protein>
    <recommendedName>
        <fullName evidence="5">Fucose-specific lectin</fullName>
    </recommendedName>
</protein>
<organism evidence="3 4">
    <name type="scientific">Cercophora newfieldiana</name>
    <dbReference type="NCBI Taxonomy" id="92897"/>
    <lineage>
        <taxon>Eukaryota</taxon>
        <taxon>Fungi</taxon>
        <taxon>Dikarya</taxon>
        <taxon>Ascomycota</taxon>
        <taxon>Pezizomycotina</taxon>
        <taxon>Sordariomycetes</taxon>
        <taxon>Sordariomycetidae</taxon>
        <taxon>Sordariales</taxon>
        <taxon>Lasiosphaeriaceae</taxon>
        <taxon>Cercophora</taxon>
    </lineage>
</organism>
<dbReference type="Gene3D" id="2.120.10.70">
    <property type="entry name" value="Fucose-specific lectin"/>
    <property type="match status" value="2"/>
</dbReference>
<evidence type="ECO:0000313" key="4">
    <source>
        <dbReference type="Proteomes" id="UP001174936"/>
    </source>
</evidence>
<keyword evidence="4" id="KW-1185">Reference proteome</keyword>
<reference evidence="3" key="1">
    <citation type="submission" date="2023-06" db="EMBL/GenBank/DDBJ databases">
        <title>Genome-scale phylogeny and comparative genomics of the fungal order Sordariales.</title>
        <authorList>
            <consortium name="Lawrence Berkeley National Laboratory"/>
            <person name="Hensen N."/>
            <person name="Bonometti L."/>
            <person name="Westerberg I."/>
            <person name="Brannstrom I.O."/>
            <person name="Guillou S."/>
            <person name="Cros-Aarteil S."/>
            <person name="Calhoun S."/>
            <person name="Haridas S."/>
            <person name="Kuo A."/>
            <person name="Mondo S."/>
            <person name="Pangilinan J."/>
            <person name="Riley R."/>
            <person name="Labutti K."/>
            <person name="Andreopoulos B."/>
            <person name="Lipzen A."/>
            <person name="Chen C."/>
            <person name="Yanf M."/>
            <person name="Daum C."/>
            <person name="Ng V."/>
            <person name="Clum A."/>
            <person name="Steindorff A."/>
            <person name="Ohm R."/>
            <person name="Martin F."/>
            <person name="Silar P."/>
            <person name="Natvig D."/>
            <person name="Lalanne C."/>
            <person name="Gautier V."/>
            <person name="Ament-Velasquez S.L."/>
            <person name="Kruys A."/>
            <person name="Hutchinson M.I."/>
            <person name="Powell A.J."/>
            <person name="Barry K."/>
            <person name="Miller A.N."/>
            <person name="Grigoriev I.V."/>
            <person name="Debuchy R."/>
            <person name="Gladieux P."/>
            <person name="Thoren M.H."/>
            <person name="Johannesson H."/>
        </authorList>
    </citation>
    <scope>NUCLEOTIDE SEQUENCE</scope>
    <source>
        <strain evidence="3">SMH2532-1</strain>
    </source>
</reference>
<feature type="transmembrane region" description="Helical" evidence="2">
    <location>
        <begin position="65"/>
        <end position="86"/>
    </location>
</feature>
<accession>A0AA40CUP2</accession>
<sequence>MASHHTEERWEQPGLEVRNVLDLDAKEVVVPQHIDMYYPYTPSPLSATPAHLVQETPPPRSRRRWVVIGGAVAVVLVLAAVLGGVFGRGGGGGGGGGDGGADGNPVASGNTINPASERPSAPQRIRRGSALTVTGMRKAGGVDLFLFYQDEEDRLRYSRCDTSRPVQGNGTCWSNSMPSDSFARPGTQLAVSSLLYGKGYNAQTELFYSGKQSQLFGVNFNDVNTPSIGEDSVNTMKISTGINSSLMAYWPWLIYADSSGTLHHVCNRLRAGFSPASEWDNNNINATAMMGSKLAIVPMSSNFSRIALKGGYGVFYQGLDGRLTVQVTDLESPEIDPSYPLSWPTALPSITTPQRSPLAAFSVARPSDALQRVNTYVLYLDGSSNINVLHTDMTSGSPTWRTSQPEALHGADPDTSIACLNMATSPSNAAQSQELLEPASEATNRCYFQKEGVAVEVRLDGGPYLEQRASGEWESGPLQLPAIPVPRLAYLHTKPARFS</sequence>
<dbReference type="SUPFAM" id="SSF89372">
    <property type="entry name" value="Fucose-specific lectin"/>
    <property type="match status" value="1"/>
</dbReference>
<keyword evidence="2" id="KW-0472">Membrane</keyword>
<dbReference type="EMBL" id="JAULSV010000003">
    <property type="protein sequence ID" value="KAK0649988.1"/>
    <property type="molecule type" value="Genomic_DNA"/>
</dbReference>
<keyword evidence="2" id="KW-1133">Transmembrane helix</keyword>
<feature type="region of interest" description="Disordered" evidence="1">
    <location>
        <begin position="93"/>
        <end position="123"/>
    </location>
</feature>
<dbReference type="Proteomes" id="UP001174936">
    <property type="component" value="Unassembled WGS sequence"/>
</dbReference>
<evidence type="ECO:0000256" key="2">
    <source>
        <dbReference type="SAM" id="Phobius"/>
    </source>
</evidence>
<comment type="caution">
    <text evidence="3">The sequence shown here is derived from an EMBL/GenBank/DDBJ whole genome shotgun (WGS) entry which is preliminary data.</text>
</comment>
<name>A0AA40CUP2_9PEZI</name>
<keyword evidence="2" id="KW-0812">Transmembrane</keyword>
<dbReference type="AlphaFoldDB" id="A0AA40CUP2"/>
<feature type="compositionally biased region" description="Gly residues" evidence="1">
    <location>
        <begin position="93"/>
        <end position="102"/>
    </location>
</feature>